<dbReference type="PANTHER" id="PTHR34203">
    <property type="entry name" value="METHYLTRANSFERASE, FKBM FAMILY PROTEIN"/>
    <property type="match status" value="1"/>
</dbReference>
<proteinExistence type="predicted"/>
<dbReference type="InterPro" id="IPR006342">
    <property type="entry name" value="FkbM_mtfrase"/>
</dbReference>
<dbReference type="InterPro" id="IPR029063">
    <property type="entry name" value="SAM-dependent_MTases_sf"/>
</dbReference>
<reference evidence="2" key="1">
    <citation type="journal article" date="2020" name="Nature">
        <title>Giant virus diversity and host interactions through global metagenomics.</title>
        <authorList>
            <person name="Schulz F."/>
            <person name="Roux S."/>
            <person name="Paez-Espino D."/>
            <person name="Jungbluth S."/>
            <person name="Walsh D.A."/>
            <person name="Denef V.J."/>
            <person name="McMahon K.D."/>
            <person name="Konstantinidis K.T."/>
            <person name="Eloe-Fadrosh E.A."/>
            <person name="Kyrpides N.C."/>
            <person name="Woyke T."/>
        </authorList>
    </citation>
    <scope>NUCLEOTIDE SEQUENCE</scope>
    <source>
        <strain evidence="2">GVMAG-M-3300027708-5</strain>
    </source>
</reference>
<sequence>MYFDIGSNIGLWSLENINLCEKIISIEASPITFNGLLNTCKNDKIILLNYAVCNNNSNDITFYQADNHVLSTINKDWLTKDTSRFCNHPYTEITCKTITIDKLIELYGLPELIKIDVEGGEYECITSLTQKVKLLCFEWASEVNDINFKCIDYLLNLGYTQFYIQYYDCYSFRPKDTDFYDISTIKTKLLNTIPKEDWGMIWCK</sequence>
<dbReference type="Pfam" id="PF05050">
    <property type="entry name" value="Methyltransf_21"/>
    <property type="match status" value="1"/>
</dbReference>
<dbReference type="EMBL" id="MN740404">
    <property type="protein sequence ID" value="QHU04842.1"/>
    <property type="molecule type" value="Genomic_DNA"/>
</dbReference>
<dbReference type="NCBIfam" id="TIGR01444">
    <property type="entry name" value="fkbM_fam"/>
    <property type="match status" value="1"/>
</dbReference>
<protein>
    <recommendedName>
        <fullName evidence="1">Methyltransferase FkbM domain-containing protein</fullName>
    </recommendedName>
</protein>
<dbReference type="SUPFAM" id="SSF53335">
    <property type="entry name" value="S-adenosyl-L-methionine-dependent methyltransferases"/>
    <property type="match status" value="1"/>
</dbReference>
<dbReference type="Gene3D" id="3.40.50.150">
    <property type="entry name" value="Vaccinia Virus protein VP39"/>
    <property type="match status" value="1"/>
</dbReference>
<name>A0A6C0JGS6_9ZZZZ</name>
<dbReference type="InterPro" id="IPR052514">
    <property type="entry name" value="SAM-dependent_MTase"/>
</dbReference>
<evidence type="ECO:0000259" key="1">
    <source>
        <dbReference type="Pfam" id="PF05050"/>
    </source>
</evidence>
<accession>A0A6C0JGS6</accession>
<feature type="domain" description="Methyltransferase FkbM" evidence="1">
    <location>
        <begin position="4"/>
        <end position="131"/>
    </location>
</feature>
<dbReference type="PANTHER" id="PTHR34203:SF15">
    <property type="entry name" value="SLL1173 PROTEIN"/>
    <property type="match status" value="1"/>
</dbReference>
<organism evidence="2">
    <name type="scientific">viral metagenome</name>
    <dbReference type="NCBI Taxonomy" id="1070528"/>
    <lineage>
        <taxon>unclassified sequences</taxon>
        <taxon>metagenomes</taxon>
        <taxon>organismal metagenomes</taxon>
    </lineage>
</organism>
<evidence type="ECO:0000313" key="2">
    <source>
        <dbReference type="EMBL" id="QHU04842.1"/>
    </source>
</evidence>
<dbReference type="AlphaFoldDB" id="A0A6C0JGS6"/>